<dbReference type="Proteomes" id="UP000887580">
    <property type="component" value="Unplaced"/>
</dbReference>
<accession>A0AC35F9R7</accession>
<protein>
    <submittedName>
        <fullName evidence="2">BTB domain-containing protein</fullName>
    </submittedName>
</protein>
<dbReference type="WBParaSite" id="PS1159_v2.g15193.t1">
    <property type="protein sequence ID" value="PS1159_v2.g15193.t1"/>
    <property type="gene ID" value="PS1159_v2.g15193"/>
</dbReference>
<evidence type="ECO:0000313" key="2">
    <source>
        <dbReference type="WBParaSite" id="PS1159_v2.g15193.t1"/>
    </source>
</evidence>
<sequence>MMDEHDEIVVNYALKRFEIFCQQNLEEGHFDVTFEFVNRDATVELLHDNNNPIPRQQLYAHSFVLWPLSKVFERTFFGPFAKSSVITIERHSYNDFKEFLSFLYSGYCDINEKNLMAMIDLSEYYDIKELKEICDVFLKYHPFETRELLGIYESVKLYNGLQDGMLSIWQSISTNAAEIITSNAFMDAKKETILDIVKMDDLKVSEEVLFKAVMEWAGDCSYRKVSEEIIKLKLKDILPFIRFPIMNMDFLLTHVVPKGYLFSSFDELSCVLRDAAGYGSSAIKYSKYSNKLRQGQLIQFRDSSGYKAFAYLQNRAAINAIQDASKGKYHGALTWDFDVPEIGDDVGDRIYTNVFGSRCYVIWEDYRFVLKDYKSTQPFYRKDFDDELWFFKNFQVLTPLTLGNPNFNLSDHNITVKVV</sequence>
<name>A0AC35F9R7_9BILA</name>
<proteinExistence type="predicted"/>
<evidence type="ECO:0000313" key="1">
    <source>
        <dbReference type="Proteomes" id="UP000887580"/>
    </source>
</evidence>
<reference evidence="2" key="1">
    <citation type="submission" date="2022-11" db="UniProtKB">
        <authorList>
            <consortium name="WormBaseParasite"/>
        </authorList>
    </citation>
    <scope>IDENTIFICATION</scope>
</reference>
<organism evidence="1 2">
    <name type="scientific">Panagrolaimus sp. PS1159</name>
    <dbReference type="NCBI Taxonomy" id="55785"/>
    <lineage>
        <taxon>Eukaryota</taxon>
        <taxon>Metazoa</taxon>
        <taxon>Ecdysozoa</taxon>
        <taxon>Nematoda</taxon>
        <taxon>Chromadorea</taxon>
        <taxon>Rhabditida</taxon>
        <taxon>Tylenchina</taxon>
        <taxon>Panagrolaimomorpha</taxon>
        <taxon>Panagrolaimoidea</taxon>
        <taxon>Panagrolaimidae</taxon>
        <taxon>Panagrolaimus</taxon>
    </lineage>
</organism>